<dbReference type="GO" id="GO:0070034">
    <property type="term" value="F:telomerase RNA binding"/>
    <property type="evidence" value="ECO:0007669"/>
    <property type="project" value="TreeGrafter"/>
</dbReference>
<dbReference type="PANTHER" id="PTHR44791">
    <property type="entry name" value="TELOMERASE PROTEIN COMPONENT 1 TEP1"/>
    <property type="match status" value="1"/>
</dbReference>
<reference evidence="1" key="1">
    <citation type="journal article" date="2020" name="J. Eukaryot. Microbiol.">
        <title>De novo Sequencing, Assembly and Annotation of the Transcriptome for the Free-Living Testate Amoeba Arcella intermedia.</title>
        <authorList>
            <person name="Ribeiro G.M."/>
            <person name="Porfirio-Sousa A.L."/>
            <person name="Maurer-Alcala X.X."/>
            <person name="Katz L.A."/>
            <person name="Lahr D.J.G."/>
        </authorList>
    </citation>
    <scope>NUCLEOTIDE SEQUENCE</scope>
</reference>
<dbReference type="InterPro" id="IPR027417">
    <property type="entry name" value="P-loop_NTPase"/>
</dbReference>
<dbReference type="AlphaFoldDB" id="A0A6B2L9I8"/>
<dbReference type="GO" id="GO:0005697">
    <property type="term" value="C:telomerase holoenzyme complex"/>
    <property type="evidence" value="ECO:0007669"/>
    <property type="project" value="TreeGrafter"/>
</dbReference>
<proteinExistence type="predicted"/>
<name>A0A6B2L9I8_9EUKA</name>
<accession>A0A6B2L9I8</accession>
<dbReference type="SUPFAM" id="SSF52540">
    <property type="entry name" value="P-loop containing nucleoside triphosphate hydrolases"/>
    <property type="match status" value="1"/>
</dbReference>
<dbReference type="PANTHER" id="PTHR44791:SF1">
    <property type="entry name" value="TELOMERASE PROTEIN COMPONENT 1"/>
    <property type="match status" value="1"/>
</dbReference>
<organism evidence="1">
    <name type="scientific">Arcella intermedia</name>
    <dbReference type="NCBI Taxonomy" id="1963864"/>
    <lineage>
        <taxon>Eukaryota</taxon>
        <taxon>Amoebozoa</taxon>
        <taxon>Tubulinea</taxon>
        <taxon>Elardia</taxon>
        <taxon>Arcellinida</taxon>
        <taxon>Sphaerothecina</taxon>
        <taxon>Arcellidae</taxon>
        <taxon>Arcella</taxon>
    </lineage>
</organism>
<dbReference type="Gene3D" id="3.40.50.300">
    <property type="entry name" value="P-loop containing nucleotide triphosphate hydrolases"/>
    <property type="match status" value="1"/>
</dbReference>
<dbReference type="GO" id="GO:0003720">
    <property type="term" value="F:telomerase activity"/>
    <property type="evidence" value="ECO:0007669"/>
    <property type="project" value="TreeGrafter"/>
</dbReference>
<dbReference type="InterPro" id="IPR052652">
    <property type="entry name" value="Telomerase_Complex_Comp"/>
</dbReference>
<sequence length="316" mass="36594">MHGERDYLTRHVFPELQERCQKLKVHVRPVDLRWGVTSEDTENALEICLTELDSCRPFFIGLLGDRYGWCPENLIFPDEPRFDWLKSVPIGWSITQMEMEYGVLRDADKAKAAFYFRDPEFLQDVPAEYKQDFLDENTSNALHLSELKDKIRRSVRNEYIFENYPCNWKGVVDDKPMVGGLESFGRHVVETFWKHLQDEFPLEEGEVDSLAVERAYHERFIESHSHLFIGRQSLIQQIRDFTQEITSHPLVIVGQPGSGKTSLVSYFAHSFSKEMQSNDKVFVLIHFVGAAPGSTSIRPTLNRLIQEIGNFFSAEA</sequence>
<protein>
    <submittedName>
        <fullName evidence="1">Uncharacterized protein</fullName>
    </submittedName>
</protein>
<dbReference type="GO" id="GO:0000722">
    <property type="term" value="P:telomere maintenance via recombination"/>
    <property type="evidence" value="ECO:0007669"/>
    <property type="project" value="TreeGrafter"/>
</dbReference>
<dbReference type="EMBL" id="GIBP01004705">
    <property type="protein sequence ID" value="NDV33674.1"/>
    <property type="molecule type" value="Transcribed_RNA"/>
</dbReference>
<evidence type="ECO:0000313" key="1">
    <source>
        <dbReference type="EMBL" id="NDV33674.1"/>
    </source>
</evidence>